<dbReference type="InterPro" id="IPR002872">
    <property type="entry name" value="Proline_DH_dom"/>
</dbReference>
<keyword evidence="6" id="KW-0560">Oxidoreductase</keyword>
<evidence type="ECO:0000256" key="1">
    <source>
        <dbReference type="ARBA" id="ARBA00004739"/>
    </source>
</evidence>
<feature type="binding site" evidence="10">
    <location>
        <position position="131"/>
    </location>
    <ligand>
        <name>FAD</name>
        <dbReference type="ChEBI" id="CHEBI:57692"/>
    </ligand>
</feature>
<keyword evidence="13" id="KW-1185">Reference proteome</keyword>
<evidence type="ECO:0000259" key="11">
    <source>
        <dbReference type="Pfam" id="PF01619"/>
    </source>
</evidence>
<evidence type="ECO:0000256" key="3">
    <source>
        <dbReference type="ARBA" id="ARBA00022630"/>
    </source>
</evidence>
<evidence type="ECO:0000256" key="9">
    <source>
        <dbReference type="PIRSR" id="PIRSR000196-1"/>
    </source>
</evidence>
<dbReference type="SUPFAM" id="SSF51730">
    <property type="entry name" value="FAD-linked oxidoreductase"/>
    <property type="match status" value="1"/>
</dbReference>
<proteinExistence type="predicted"/>
<reference evidence="12" key="2">
    <citation type="submission" date="2023-01" db="EMBL/GenBank/DDBJ databases">
        <authorList>
            <person name="Sun Q."/>
            <person name="Evtushenko L."/>
        </authorList>
    </citation>
    <scope>NUCLEOTIDE SEQUENCE</scope>
    <source>
        <strain evidence="12">VKM Ac-1069</strain>
    </source>
</reference>
<comment type="catalytic activity">
    <reaction evidence="8">
        <text>L-proline + a quinone = (S)-1-pyrroline-5-carboxylate + a quinol + H(+)</text>
        <dbReference type="Rhea" id="RHEA:23784"/>
        <dbReference type="ChEBI" id="CHEBI:15378"/>
        <dbReference type="ChEBI" id="CHEBI:17388"/>
        <dbReference type="ChEBI" id="CHEBI:24646"/>
        <dbReference type="ChEBI" id="CHEBI:60039"/>
        <dbReference type="ChEBI" id="CHEBI:132124"/>
        <dbReference type="EC" id="1.5.5.2"/>
    </reaction>
</comment>
<keyword evidence="5 10" id="KW-0274">FAD</keyword>
<evidence type="ECO:0000256" key="2">
    <source>
        <dbReference type="ARBA" id="ARBA00012695"/>
    </source>
</evidence>
<reference evidence="12" key="1">
    <citation type="journal article" date="2014" name="Int. J. Syst. Evol. Microbiol.">
        <title>Complete genome sequence of Corynebacterium casei LMG S-19264T (=DSM 44701T), isolated from a smear-ripened cheese.</title>
        <authorList>
            <consortium name="US DOE Joint Genome Institute (JGI-PGF)"/>
            <person name="Walter F."/>
            <person name="Albersmeier A."/>
            <person name="Kalinowski J."/>
            <person name="Ruckert C."/>
        </authorList>
    </citation>
    <scope>NUCLEOTIDE SEQUENCE</scope>
    <source>
        <strain evidence="12">VKM Ac-1069</strain>
    </source>
</reference>
<organism evidence="12 13">
    <name type="scientific">Pseudonocardia halophobica</name>
    <dbReference type="NCBI Taxonomy" id="29401"/>
    <lineage>
        <taxon>Bacteria</taxon>
        <taxon>Bacillati</taxon>
        <taxon>Actinomycetota</taxon>
        <taxon>Actinomycetes</taxon>
        <taxon>Pseudonocardiales</taxon>
        <taxon>Pseudonocardiaceae</taxon>
        <taxon>Pseudonocardia</taxon>
    </lineage>
</organism>
<evidence type="ECO:0000256" key="10">
    <source>
        <dbReference type="PIRSR" id="PIRSR000196-2"/>
    </source>
</evidence>
<dbReference type="GO" id="GO:0004657">
    <property type="term" value="F:proline dehydrogenase activity"/>
    <property type="evidence" value="ECO:0007669"/>
    <property type="project" value="UniProtKB-EC"/>
</dbReference>
<dbReference type="AlphaFoldDB" id="A0A9W6L047"/>
<dbReference type="Gene3D" id="3.20.20.220">
    <property type="match status" value="1"/>
</dbReference>
<comment type="pathway">
    <text evidence="1">Amino-acid degradation; L-proline degradation into L-glutamate; L-glutamate from L-proline: step 1/2.</text>
</comment>
<dbReference type="Proteomes" id="UP001143463">
    <property type="component" value="Unassembled WGS sequence"/>
</dbReference>
<evidence type="ECO:0000256" key="4">
    <source>
        <dbReference type="ARBA" id="ARBA00022741"/>
    </source>
</evidence>
<dbReference type="EC" id="1.5.5.2" evidence="2"/>
<feature type="binding site" evidence="10">
    <location>
        <position position="159"/>
    </location>
    <ligand>
        <name>FAD</name>
        <dbReference type="ChEBI" id="CHEBI:57692"/>
    </ligand>
</feature>
<keyword evidence="4 10" id="KW-0547">Nucleotide-binding</keyword>
<keyword evidence="3" id="KW-0285">Flavoprotein</keyword>
<dbReference type="GO" id="GO:0010133">
    <property type="term" value="P:L-proline catabolic process to L-glutamate"/>
    <property type="evidence" value="ECO:0007669"/>
    <property type="project" value="InterPro"/>
</dbReference>
<evidence type="ECO:0000256" key="5">
    <source>
        <dbReference type="ARBA" id="ARBA00022827"/>
    </source>
</evidence>
<feature type="binding site" evidence="10">
    <location>
        <begin position="183"/>
        <end position="185"/>
    </location>
    <ligand>
        <name>FAD</name>
        <dbReference type="ChEBI" id="CHEBI:57692"/>
    </ligand>
</feature>
<evidence type="ECO:0000313" key="13">
    <source>
        <dbReference type="Proteomes" id="UP001143463"/>
    </source>
</evidence>
<dbReference type="PANTHER" id="PTHR13914:SF0">
    <property type="entry name" value="PROLINE DEHYDROGENASE 1, MITOCHONDRIAL"/>
    <property type="match status" value="1"/>
</dbReference>
<dbReference type="RefSeq" id="WP_037039994.1">
    <property type="nucleotide sequence ID" value="NZ_BAAAUZ010000013.1"/>
</dbReference>
<evidence type="ECO:0000313" key="12">
    <source>
        <dbReference type="EMBL" id="GLL09695.1"/>
    </source>
</evidence>
<protein>
    <recommendedName>
        <fullName evidence="2">proline dehydrogenase</fullName>
        <ecNumber evidence="2">1.5.5.2</ecNumber>
    </recommendedName>
</protein>
<evidence type="ECO:0000256" key="7">
    <source>
        <dbReference type="ARBA" id="ARBA00023062"/>
    </source>
</evidence>
<feature type="binding site" evidence="9">
    <location>
        <position position="285"/>
    </location>
    <ligand>
        <name>substrate</name>
    </ligand>
</feature>
<dbReference type="InterPro" id="IPR029041">
    <property type="entry name" value="FAD-linked_oxidoreductase-like"/>
</dbReference>
<accession>A0A9W6L047</accession>
<comment type="caution">
    <text evidence="12">The sequence shown here is derived from an EMBL/GenBank/DDBJ whole genome shotgun (WGS) entry which is preliminary data.</text>
</comment>
<sequence>MIRKLLLLAAGNVRLEKLVSRSRLTSGLVSRYVAGTTLDDVIAVSRSLHAKGIDVSLDLLGETVGDLRESAAATAAYVETIHAIADRAPGGTVSVKLSQLGVGLDQSVCAGHLKQLLEVAEECGVTVEVDMEHSSVGPQTLEIYRTFLPSFPRTRVAQQAAMRRCPEDLGSFTDVKPRIRLVKGAFLEPIEKALQEREEITAQYRYLASWALANLPDPAFGTHDDVCIDHVRAEADRLGVDRRDFEFQMLYGVRRDLQERLAAEGYRVRVYVPFGGQWYPYLMRRMAERPANLLLFLRSLLGG</sequence>
<feature type="binding site" evidence="10">
    <location>
        <begin position="222"/>
        <end position="223"/>
    </location>
    <ligand>
        <name>FAD</name>
        <dbReference type="ChEBI" id="CHEBI:57692"/>
    </ligand>
</feature>
<dbReference type="GO" id="GO:0000166">
    <property type="term" value="F:nucleotide binding"/>
    <property type="evidence" value="ECO:0007669"/>
    <property type="project" value="UniProtKB-KW"/>
</dbReference>
<evidence type="ECO:0000256" key="8">
    <source>
        <dbReference type="ARBA" id="ARBA00048779"/>
    </source>
</evidence>
<evidence type="ECO:0000256" key="6">
    <source>
        <dbReference type="ARBA" id="ARBA00023002"/>
    </source>
</evidence>
<dbReference type="InterPro" id="IPR008219">
    <property type="entry name" value="PRODH_bac_arc"/>
</dbReference>
<dbReference type="Pfam" id="PF01619">
    <property type="entry name" value="Pro_dh"/>
    <property type="match status" value="1"/>
</dbReference>
<feature type="binding site" evidence="9">
    <location>
        <position position="96"/>
    </location>
    <ligand>
        <name>substrate</name>
    </ligand>
</feature>
<dbReference type="PIRSF" id="PIRSF000196">
    <property type="entry name" value="Pro_dehydrog"/>
    <property type="match status" value="1"/>
</dbReference>
<dbReference type="PANTHER" id="PTHR13914">
    <property type="entry name" value="PROLINE OXIDASE"/>
    <property type="match status" value="1"/>
</dbReference>
<feature type="binding site" evidence="9">
    <location>
        <position position="284"/>
    </location>
    <ligand>
        <name>substrate</name>
    </ligand>
</feature>
<dbReference type="EMBL" id="BSFQ01000002">
    <property type="protein sequence ID" value="GLL09695.1"/>
    <property type="molecule type" value="Genomic_DNA"/>
</dbReference>
<name>A0A9W6L047_9PSEU</name>
<dbReference type="InterPro" id="IPR015659">
    <property type="entry name" value="Proline_oxidase"/>
</dbReference>
<comment type="cofactor">
    <cofactor evidence="10">
        <name>FAD</name>
        <dbReference type="ChEBI" id="CHEBI:57692"/>
    </cofactor>
    <text evidence="10">Binds 1 FAD per subunit.</text>
</comment>
<feature type="domain" description="Proline dehydrogenase" evidence="11">
    <location>
        <begin position="45"/>
        <end position="292"/>
    </location>
</feature>
<keyword evidence="7" id="KW-0642">Proline metabolism</keyword>
<gene>
    <name evidence="12" type="ORF">GCM10017577_08350</name>
</gene>